<accession>A0AAN7SPC8</accession>
<dbReference type="SUPFAM" id="SSF53474">
    <property type="entry name" value="alpha/beta-Hydrolases"/>
    <property type="match status" value="1"/>
</dbReference>
<dbReference type="EMBL" id="JARPUR010000003">
    <property type="protein sequence ID" value="KAK4880588.1"/>
    <property type="molecule type" value="Genomic_DNA"/>
</dbReference>
<name>A0AAN7SPC8_9COLE</name>
<dbReference type="Gene3D" id="3.40.50.1820">
    <property type="entry name" value="alpha/beta hydrolase"/>
    <property type="match status" value="1"/>
</dbReference>
<dbReference type="PANTHER" id="PTHR43142:SF1">
    <property type="entry name" value="CARBOXYLIC ESTER HYDROLASE"/>
    <property type="match status" value="1"/>
</dbReference>
<keyword evidence="3" id="KW-0378">Hydrolase</keyword>
<evidence type="ECO:0000256" key="5">
    <source>
        <dbReference type="SAM" id="SignalP"/>
    </source>
</evidence>
<dbReference type="PROSITE" id="PS00941">
    <property type="entry name" value="CARBOXYLESTERASE_B_2"/>
    <property type="match status" value="1"/>
</dbReference>
<evidence type="ECO:0000256" key="2">
    <source>
        <dbReference type="ARBA" id="ARBA00022487"/>
    </source>
</evidence>
<organism evidence="7 8">
    <name type="scientific">Aquatica leii</name>
    <dbReference type="NCBI Taxonomy" id="1421715"/>
    <lineage>
        <taxon>Eukaryota</taxon>
        <taxon>Metazoa</taxon>
        <taxon>Ecdysozoa</taxon>
        <taxon>Arthropoda</taxon>
        <taxon>Hexapoda</taxon>
        <taxon>Insecta</taxon>
        <taxon>Pterygota</taxon>
        <taxon>Neoptera</taxon>
        <taxon>Endopterygota</taxon>
        <taxon>Coleoptera</taxon>
        <taxon>Polyphaga</taxon>
        <taxon>Elateriformia</taxon>
        <taxon>Elateroidea</taxon>
        <taxon>Lampyridae</taxon>
        <taxon>Luciolinae</taxon>
        <taxon>Aquatica</taxon>
    </lineage>
</organism>
<keyword evidence="2" id="KW-0719">Serine esterase</keyword>
<sequence>MFRLVKFLCLLNSIGFLLANENLPKINILQGDLQGGIGQTLNNRPYYYFTGIPYAKPPVGWYRFELASPPKPWNDTFDATRTPPVCIQYENTKFDKIIGNEDCLYLNVYTPQLPDGKKALLPVMFYIGGEQFEFDDSRKEKVGPELLLDKDVVLVTINYRLGVLGFFVTEDGTVQYNIGLKDQVHALKWVKNNIAHFGGDPDRITLFGNGAGAASAHYHMLSPLSKNLINGVIAQSGTVLSLWAYAPIQSVGIRSRTVAGVVQCPTRESNAVMIKCLKTVKAEDILNATTLLKRDTNVLLFKPIFERGRENAFVHLDPIDTIKQGEAADVPFLSGINAEDGGYEAEVILNSPNLLEKLNSEFEEIGSWLLYYGITSIVKNRVPTGKKLKEFYFKDYTINHATRKELTNLYTDAWFLEGLYLSTELHSKFSKKPVYNYLFGYRGSESHLKFLTSKKHGACHKDELLYLFKNSVDFPDYVPNESDKKMIDLMVTLWTNFATYGNPTPPGSSVPFTWEPVVQGKENYLFIKKNGEAKIEEKMLSERSAFWKSLFVDSRRERIRDEL</sequence>
<protein>
    <recommendedName>
        <fullName evidence="6">Carboxylesterase type B domain-containing protein</fullName>
    </recommendedName>
</protein>
<reference evidence="8" key="1">
    <citation type="submission" date="2023-01" db="EMBL/GenBank/DDBJ databases">
        <title>Key to firefly adult light organ development and bioluminescence: homeobox transcription factors regulate luciferase expression and transportation to peroxisome.</title>
        <authorList>
            <person name="Fu X."/>
        </authorList>
    </citation>
    <scope>NUCLEOTIDE SEQUENCE [LARGE SCALE GENOMIC DNA]</scope>
</reference>
<keyword evidence="5" id="KW-0732">Signal</keyword>
<dbReference type="InterPro" id="IPR029058">
    <property type="entry name" value="AB_hydrolase_fold"/>
</dbReference>
<evidence type="ECO:0000256" key="1">
    <source>
        <dbReference type="ARBA" id="ARBA00005964"/>
    </source>
</evidence>
<dbReference type="PANTHER" id="PTHR43142">
    <property type="entry name" value="CARBOXYLIC ESTER HYDROLASE"/>
    <property type="match status" value="1"/>
</dbReference>
<evidence type="ECO:0000256" key="4">
    <source>
        <dbReference type="ARBA" id="ARBA00023180"/>
    </source>
</evidence>
<evidence type="ECO:0000256" key="3">
    <source>
        <dbReference type="ARBA" id="ARBA00022801"/>
    </source>
</evidence>
<dbReference type="AlphaFoldDB" id="A0AAN7SPC8"/>
<feature type="domain" description="Carboxylesterase type B" evidence="6">
    <location>
        <begin position="24"/>
        <end position="547"/>
    </location>
</feature>
<evidence type="ECO:0000313" key="8">
    <source>
        <dbReference type="Proteomes" id="UP001353858"/>
    </source>
</evidence>
<dbReference type="Pfam" id="PF00135">
    <property type="entry name" value="COesterase"/>
    <property type="match status" value="1"/>
</dbReference>
<comment type="similarity">
    <text evidence="1">Belongs to the type-B carboxylesterase/lipase family.</text>
</comment>
<proteinExistence type="inferred from homology"/>
<dbReference type="InterPro" id="IPR002018">
    <property type="entry name" value="CarbesteraseB"/>
</dbReference>
<dbReference type="Proteomes" id="UP001353858">
    <property type="component" value="Unassembled WGS sequence"/>
</dbReference>
<feature type="signal peptide" evidence="5">
    <location>
        <begin position="1"/>
        <end position="19"/>
    </location>
</feature>
<dbReference type="InterPro" id="IPR019819">
    <property type="entry name" value="Carboxylesterase_B_CS"/>
</dbReference>
<comment type="caution">
    <text evidence="7">The sequence shown here is derived from an EMBL/GenBank/DDBJ whole genome shotgun (WGS) entry which is preliminary data.</text>
</comment>
<dbReference type="GO" id="GO:0052689">
    <property type="term" value="F:carboxylic ester hydrolase activity"/>
    <property type="evidence" value="ECO:0007669"/>
    <property type="project" value="UniProtKB-KW"/>
</dbReference>
<keyword evidence="4" id="KW-0325">Glycoprotein</keyword>
<feature type="chain" id="PRO_5042926280" description="Carboxylesterase type B domain-containing protein" evidence="5">
    <location>
        <begin position="20"/>
        <end position="563"/>
    </location>
</feature>
<evidence type="ECO:0000313" key="7">
    <source>
        <dbReference type="EMBL" id="KAK4880588.1"/>
    </source>
</evidence>
<keyword evidence="8" id="KW-1185">Reference proteome</keyword>
<gene>
    <name evidence="7" type="ORF">RN001_008734</name>
</gene>
<evidence type="ECO:0000259" key="6">
    <source>
        <dbReference type="Pfam" id="PF00135"/>
    </source>
</evidence>